<dbReference type="SUPFAM" id="SSF52540">
    <property type="entry name" value="P-loop containing nucleoside triphosphate hydrolases"/>
    <property type="match status" value="1"/>
</dbReference>
<organism evidence="10 11">
    <name type="scientific">Hymenoscyphus fraxineus</name>
    <dbReference type="NCBI Taxonomy" id="746836"/>
    <lineage>
        <taxon>Eukaryota</taxon>
        <taxon>Fungi</taxon>
        <taxon>Dikarya</taxon>
        <taxon>Ascomycota</taxon>
        <taxon>Pezizomycotina</taxon>
        <taxon>Leotiomycetes</taxon>
        <taxon>Helotiales</taxon>
        <taxon>Helotiaceae</taxon>
        <taxon>Hymenoscyphus</taxon>
    </lineage>
</organism>
<evidence type="ECO:0000256" key="2">
    <source>
        <dbReference type="ARBA" id="ARBA00022741"/>
    </source>
</evidence>
<dbReference type="FunFam" id="3.40.50.300:FF:001834">
    <property type="entry name" value="ATP-dependent DNA helicase"/>
    <property type="match status" value="1"/>
</dbReference>
<dbReference type="GO" id="GO:0005634">
    <property type="term" value="C:nucleus"/>
    <property type="evidence" value="ECO:0007669"/>
    <property type="project" value="UniProtKB-SubCell"/>
</dbReference>
<dbReference type="PANTHER" id="PTHR13710:SF152">
    <property type="entry name" value="ATP-DEPENDENT DNA HELICASE Q5"/>
    <property type="match status" value="1"/>
</dbReference>
<dbReference type="InterPro" id="IPR004589">
    <property type="entry name" value="DNA_helicase_ATP-dep_RecQ"/>
</dbReference>
<dbReference type="PROSITE" id="PS51192">
    <property type="entry name" value="HELICASE_ATP_BIND_1"/>
    <property type="match status" value="1"/>
</dbReference>
<keyword evidence="11" id="KW-1185">Reference proteome</keyword>
<dbReference type="Pfam" id="PF16124">
    <property type="entry name" value="RecQ_Zn_bind"/>
    <property type="match status" value="1"/>
</dbReference>
<dbReference type="InterPro" id="IPR014001">
    <property type="entry name" value="Helicase_ATP-bd"/>
</dbReference>
<comment type="catalytic activity">
    <reaction evidence="6 7">
        <text>Couples ATP hydrolysis with the unwinding of duplex DNA by translocating in the 3'-5' direction.</text>
        <dbReference type="EC" id="5.6.2.4"/>
    </reaction>
</comment>
<dbReference type="GO" id="GO:0016787">
    <property type="term" value="F:hydrolase activity"/>
    <property type="evidence" value="ECO:0007669"/>
    <property type="project" value="UniProtKB-KW"/>
</dbReference>
<keyword evidence="4 7" id="KW-0347">Helicase</keyword>
<dbReference type="GO" id="GO:0005694">
    <property type="term" value="C:chromosome"/>
    <property type="evidence" value="ECO:0007669"/>
    <property type="project" value="TreeGrafter"/>
</dbReference>
<dbReference type="GO" id="GO:0043138">
    <property type="term" value="F:3'-5' DNA helicase activity"/>
    <property type="evidence" value="ECO:0007669"/>
    <property type="project" value="UniProtKB-EC"/>
</dbReference>
<evidence type="ECO:0000259" key="9">
    <source>
        <dbReference type="PROSITE" id="PS51194"/>
    </source>
</evidence>
<dbReference type="GO" id="GO:0000724">
    <property type="term" value="P:double-strand break repair via homologous recombination"/>
    <property type="evidence" value="ECO:0007669"/>
    <property type="project" value="TreeGrafter"/>
</dbReference>
<dbReference type="EC" id="5.6.2.4" evidence="7"/>
<feature type="domain" description="Helicase C-terminal" evidence="9">
    <location>
        <begin position="259"/>
        <end position="407"/>
    </location>
</feature>
<evidence type="ECO:0000313" key="11">
    <source>
        <dbReference type="Proteomes" id="UP000696280"/>
    </source>
</evidence>
<dbReference type="InterPro" id="IPR032284">
    <property type="entry name" value="RecQ_Zn-bd"/>
</dbReference>
<dbReference type="OrthoDB" id="10261556at2759"/>
<dbReference type="GO" id="GO:0009378">
    <property type="term" value="F:four-way junction helicase activity"/>
    <property type="evidence" value="ECO:0007669"/>
    <property type="project" value="TreeGrafter"/>
</dbReference>
<evidence type="ECO:0000256" key="7">
    <source>
        <dbReference type="RuleBase" id="RU364117"/>
    </source>
</evidence>
<dbReference type="EMBL" id="CAJVRL010000045">
    <property type="protein sequence ID" value="CAG8952234.1"/>
    <property type="molecule type" value="Genomic_DNA"/>
</dbReference>
<evidence type="ECO:0000256" key="3">
    <source>
        <dbReference type="ARBA" id="ARBA00022801"/>
    </source>
</evidence>
<dbReference type="InterPro" id="IPR011545">
    <property type="entry name" value="DEAD/DEAH_box_helicase_dom"/>
</dbReference>
<dbReference type="Pfam" id="PF00271">
    <property type="entry name" value="Helicase_C"/>
    <property type="match status" value="1"/>
</dbReference>
<evidence type="ECO:0000256" key="5">
    <source>
        <dbReference type="ARBA" id="ARBA00022840"/>
    </source>
</evidence>
<dbReference type="Pfam" id="PF00270">
    <property type="entry name" value="DEAD"/>
    <property type="match status" value="1"/>
</dbReference>
<dbReference type="SMART" id="SM00487">
    <property type="entry name" value="DEXDc"/>
    <property type="match status" value="1"/>
</dbReference>
<dbReference type="Proteomes" id="UP000696280">
    <property type="component" value="Unassembled WGS sequence"/>
</dbReference>
<dbReference type="InterPro" id="IPR001650">
    <property type="entry name" value="Helicase_C-like"/>
</dbReference>
<dbReference type="PANTHER" id="PTHR13710">
    <property type="entry name" value="DNA HELICASE RECQ FAMILY MEMBER"/>
    <property type="match status" value="1"/>
</dbReference>
<name>A0A9N9PGU7_9HELO</name>
<dbReference type="InterPro" id="IPR027417">
    <property type="entry name" value="P-loop_NTPase"/>
</dbReference>
<dbReference type="GO" id="GO:0005737">
    <property type="term" value="C:cytoplasm"/>
    <property type="evidence" value="ECO:0007669"/>
    <property type="project" value="TreeGrafter"/>
</dbReference>
<keyword evidence="5 7" id="KW-0067">ATP-binding</keyword>
<dbReference type="SMART" id="SM00490">
    <property type="entry name" value="HELICc"/>
    <property type="match status" value="1"/>
</dbReference>
<sequence>MPPGLLRSNSCVDIDFTLRRKFKKTGFRPMQREVIVDALDGKDVFVQAATSFGKSLCFQLPAVIDHGITIVVSPLLSLMTDQVTALRAAEIEAGSINRNTPHDERKRLMRDLETGHPLTRLLYVTPEQCATDSFRKKLRIVYEQRELARIAVDEAHCISEWGHDFRPSFKQLKWFRETMPDVPIICLTATATPQVRQDVINTLGLSEDKLKVFTMSTSRQNLHYEVRFKSDQEDHYNDFLKWLRVVHKRRSENMERRAELEQNNERLDNFSGIIYTLFRADCEALAARLRGDGIGAKPYHAGLHNDEKNEILERWVNNVKGYDVVVATTAFGMGIDKENVRFVAHWQLPKSFEGFYQEAGRAGRDGKASICMMYYSREDRDRAYNRLSKDRETSNLEARLNSLQALVKYCESTDTCRHKLICSYFGETITPECDYACDWHKDSRALRRAKEMGLQTEEWVSTQREQGRFDNSYDGYD</sequence>
<feature type="domain" description="Helicase ATP-binding" evidence="8">
    <location>
        <begin position="35"/>
        <end position="209"/>
    </location>
</feature>
<dbReference type="CDD" id="cd17920">
    <property type="entry name" value="DEXHc_RecQ"/>
    <property type="match status" value="1"/>
</dbReference>
<evidence type="ECO:0000256" key="6">
    <source>
        <dbReference type="ARBA" id="ARBA00034617"/>
    </source>
</evidence>
<dbReference type="AlphaFoldDB" id="A0A9N9PGU7"/>
<evidence type="ECO:0000256" key="1">
    <source>
        <dbReference type="ARBA" id="ARBA00005446"/>
    </source>
</evidence>
<evidence type="ECO:0000313" key="10">
    <source>
        <dbReference type="EMBL" id="CAG8952234.1"/>
    </source>
</evidence>
<reference evidence="10" key="1">
    <citation type="submission" date="2021-07" db="EMBL/GenBank/DDBJ databases">
        <authorList>
            <person name="Durling M."/>
        </authorList>
    </citation>
    <scope>NUCLEOTIDE SEQUENCE</scope>
</reference>
<comment type="caution">
    <text evidence="10">The sequence shown here is derived from an EMBL/GenBank/DDBJ whole genome shotgun (WGS) entry which is preliminary data.</text>
</comment>
<gene>
    <name evidence="10" type="ORF">HYFRA_00000974</name>
</gene>
<dbReference type="GO" id="GO:0003676">
    <property type="term" value="F:nucleic acid binding"/>
    <property type="evidence" value="ECO:0007669"/>
    <property type="project" value="InterPro"/>
</dbReference>
<comment type="similarity">
    <text evidence="1 7">Belongs to the helicase family. RecQ subfamily.</text>
</comment>
<dbReference type="NCBIfam" id="TIGR00614">
    <property type="entry name" value="recQ_fam"/>
    <property type="match status" value="1"/>
</dbReference>
<proteinExistence type="inferred from homology"/>
<dbReference type="PROSITE" id="PS51194">
    <property type="entry name" value="HELICASE_CTER"/>
    <property type="match status" value="1"/>
</dbReference>
<keyword evidence="7" id="KW-0539">Nucleus</keyword>
<comment type="catalytic activity">
    <reaction evidence="7">
        <text>ATP + H2O = ADP + phosphate + H(+)</text>
        <dbReference type="Rhea" id="RHEA:13065"/>
        <dbReference type="ChEBI" id="CHEBI:15377"/>
        <dbReference type="ChEBI" id="CHEBI:15378"/>
        <dbReference type="ChEBI" id="CHEBI:30616"/>
        <dbReference type="ChEBI" id="CHEBI:43474"/>
        <dbReference type="ChEBI" id="CHEBI:456216"/>
    </reaction>
</comment>
<evidence type="ECO:0000259" key="8">
    <source>
        <dbReference type="PROSITE" id="PS51192"/>
    </source>
</evidence>
<accession>A0A9N9PGU7</accession>
<evidence type="ECO:0000256" key="4">
    <source>
        <dbReference type="ARBA" id="ARBA00022806"/>
    </source>
</evidence>
<comment type="subcellular location">
    <subcellularLocation>
        <location evidence="7">Nucleus</location>
    </subcellularLocation>
</comment>
<dbReference type="Gene3D" id="3.40.50.300">
    <property type="entry name" value="P-loop containing nucleotide triphosphate hydrolases"/>
    <property type="match status" value="2"/>
</dbReference>
<keyword evidence="3 7" id="KW-0378">Hydrolase</keyword>
<protein>
    <recommendedName>
        <fullName evidence="7">ATP-dependent DNA helicase</fullName>
        <ecNumber evidence="7">5.6.2.4</ecNumber>
    </recommendedName>
</protein>
<keyword evidence="2 7" id="KW-0547">Nucleotide-binding</keyword>
<dbReference type="GO" id="GO:0005524">
    <property type="term" value="F:ATP binding"/>
    <property type="evidence" value="ECO:0007669"/>
    <property type="project" value="UniProtKB-KW"/>
</dbReference>